<dbReference type="AlphaFoldDB" id="A0A2N8UGZ4"/>
<organism evidence="2 3">
    <name type="scientific">Sporisorium reilianum f. sp. reilianum</name>
    <dbReference type="NCBI Taxonomy" id="72559"/>
    <lineage>
        <taxon>Eukaryota</taxon>
        <taxon>Fungi</taxon>
        <taxon>Dikarya</taxon>
        <taxon>Basidiomycota</taxon>
        <taxon>Ustilaginomycotina</taxon>
        <taxon>Ustilaginomycetes</taxon>
        <taxon>Ustilaginales</taxon>
        <taxon>Ustilaginaceae</taxon>
        <taxon>Sporisorium</taxon>
    </lineage>
</organism>
<protein>
    <submittedName>
        <fullName evidence="2">Uncharacterized protein</fullName>
    </submittedName>
</protein>
<feature type="chain" id="PRO_5014673433" evidence="1">
    <location>
        <begin position="21"/>
        <end position="216"/>
    </location>
</feature>
<feature type="signal peptide" evidence="1">
    <location>
        <begin position="1"/>
        <end position="20"/>
    </location>
</feature>
<name>A0A2N8UGZ4_9BASI</name>
<sequence>MKLVVLPAWALLTLFSLVLAMESSRQIIEEGTPSTSVNTPSGPLEPLAIAGEGSSRVTTLPRVKPWEDTENFSMKERIHKDIKSLFQFSNAARSRNKSNKAMATLIKNRPPDVDINLDQLQGRMAKVLTWDVIRLSQDPKQASQELAFMTRARKPFYAIDTDNRVWSFQTGRNTDLYTYFESKAEHIQEKVRDAFKTKGKELSRQLSGAAGSFHGL</sequence>
<evidence type="ECO:0000256" key="1">
    <source>
        <dbReference type="SAM" id="SignalP"/>
    </source>
</evidence>
<evidence type="ECO:0000313" key="3">
    <source>
        <dbReference type="Proteomes" id="UP000239563"/>
    </source>
</evidence>
<dbReference type="EMBL" id="LT795063">
    <property type="protein sequence ID" value="SJX63992.1"/>
    <property type="molecule type" value="Genomic_DNA"/>
</dbReference>
<reference evidence="2 3" key="1">
    <citation type="submission" date="2017-02" db="EMBL/GenBank/DDBJ databases">
        <authorList>
            <person name="Peterson S.W."/>
        </authorList>
    </citation>
    <scope>NUCLEOTIDE SEQUENCE [LARGE SCALE GENOMIC DNA]</scope>
    <source>
        <strain evidence="2 3">SRS1_H2-8</strain>
    </source>
</reference>
<dbReference type="Proteomes" id="UP000239563">
    <property type="component" value="Chromosome X"/>
</dbReference>
<accession>A0A2N8UGZ4</accession>
<proteinExistence type="predicted"/>
<evidence type="ECO:0000313" key="2">
    <source>
        <dbReference type="EMBL" id="SJX63992.1"/>
    </source>
</evidence>
<gene>
    <name evidence="2" type="ORF">SRS1_11233</name>
</gene>
<keyword evidence="1" id="KW-0732">Signal</keyword>